<comment type="similarity">
    <text evidence="2 8">Belongs to the FMO family.</text>
</comment>
<dbReference type="InterPro" id="IPR020946">
    <property type="entry name" value="Flavin_mOase-like"/>
</dbReference>
<dbReference type="InterPro" id="IPR036188">
    <property type="entry name" value="FAD/NAD-bd_sf"/>
</dbReference>
<evidence type="ECO:0000256" key="8">
    <source>
        <dbReference type="RuleBase" id="RU361177"/>
    </source>
</evidence>
<dbReference type="PIRSF" id="PIRSF000332">
    <property type="entry name" value="FMO"/>
    <property type="match status" value="1"/>
</dbReference>
<dbReference type="GO" id="GO:0004499">
    <property type="term" value="F:N,N-dimethylaniline monooxygenase activity"/>
    <property type="evidence" value="ECO:0007669"/>
    <property type="project" value="InterPro"/>
</dbReference>
<protein>
    <recommendedName>
        <fullName evidence="8">Flavin-containing monooxygenase</fullName>
        <ecNumber evidence="8">1.-.-.-</ecNumber>
    </recommendedName>
</protein>
<keyword evidence="6 8" id="KW-0560">Oxidoreductase</keyword>
<dbReference type="InterPro" id="IPR050346">
    <property type="entry name" value="FMO-like"/>
</dbReference>
<keyword evidence="7 8" id="KW-0503">Monooxygenase</keyword>
<keyword evidence="5" id="KW-0521">NADP</keyword>
<evidence type="ECO:0000256" key="1">
    <source>
        <dbReference type="ARBA" id="ARBA00001974"/>
    </source>
</evidence>
<comment type="cofactor">
    <cofactor evidence="1 8">
        <name>FAD</name>
        <dbReference type="ChEBI" id="CHEBI:57692"/>
    </cofactor>
</comment>
<organism evidence="9 10">
    <name type="scientific">Zophobas morio</name>
    <dbReference type="NCBI Taxonomy" id="2755281"/>
    <lineage>
        <taxon>Eukaryota</taxon>
        <taxon>Metazoa</taxon>
        <taxon>Ecdysozoa</taxon>
        <taxon>Arthropoda</taxon>
        <taxon>Hexapoda</taxon>
        <taxon>Insecta</taxon>
        <taxon>Pterygota</taxon>
        <taxon>Neoptera</taxon>
        <taxon>Endopterygota</taxon>
        <taxon>Coleoptera</taxon>
        <taxon>Polyphaga</taxon>
        <taxon>Cucujiformia</taxon>
        <taxon>Tenebrionidae</taxon>
        <taxon>Zophobas</taxon>
    </lineage>
</organism>
<dbReference type="Pfam" id="PF00743">
    <property type="entry name" value="FMO-like"/>
    <property type="match status" value="1"/>
</dbReference>
<reference evidence="9" key="1">
    <citation type="journal article" date="2023" name="G3 (Bethesda)">
        <title>Whole genome assemblies of Zophobas morio and Tenebrio molitor.</title>
        <authorList>
            <person name="Kaur S."/>
            <person name="Stinson S.A."/>
            <person name="diCenzo G.C."/>
        </authorList>
    </citation>
    <scope>NUCLEOTIDE SEQUENCE</scope>
    <source>
        <strain evidence="9">QUZm001</strain>
    </source>
</reference>
<comment type="caution">
    <text evidence="9">The sequence shown here is derived from an EMBL/GenBank/DDBJ whole genome shotgun (WGS) entry which is preliminary data.</text>
</comment>
<dbReference type="EMBL" id="JALNTZ010000006">
    <property type="protein sequence ID" value="KAJ3648313.1"/>
    <property type="molecule type" value="Genomic_DNA"/>
</dbReference>
<evidence type="ECO:0000256" key="5">
    <source>
        <dbReference type="ARBA" id="ARBA00022857"/>
    </source>
</evidence>
<evidence type="ECO:0000313" key="10">
    <source>
        <dbReference type="Proteomes" id="UP001168821"/>
    </source>
</evidence>
<dbReference type="PRINTS" id="PR00370">
    <property type="entry name" value="FMOXYGENASE"/>
</dbReference>
<name>A0AA38I0X9_9CUCU</name>
<dbReference type="GO" id="GO:0050660">
    <property type="term" value="F:flavin adenine dinucleotide binding"/>
    <property type="evidence" value="ECO:0007669"/>
    <property type="project" value="InterPro"/>
</dbReference>
<dbReference type="PANTHER" id="PTHR23023">
    <property type="entry name" value="DIMETHYLANILINE MONOOXYGENASE"/>
    <property type="match status" value="1"/>
</dbReference>
<keyword evidence="10" id="KW-1185">Reference proteome</keyword>
<evidence type="ECO:0000256" key="6">
    <source>
        <dbReference type="ARBA" id="ARBA00023002"/>
    </source>
</evidence>
<dbReference type="Gene3D" id="3.50.50.60">
    <property type="entry name" value="FAD/NAD(P)-binding domain"/>
    <property type="match status" value="2"/>
</dbReference>
<evidence type="ECO:0000256" key="2">
    <source>
        <dbReference type="ARBA" id="ARBA00009183"/>
    </source>
</evidence>
<dbReference type="SUPFAM" id="SSF51905">
    <property type="entry name" value="FAD/NAD(P)-binding domain"/>
    <property type="match status" value="2"/>
</dbReference>
<evidence type="ECO:0000313" key="9">
    <source>
        <dbReference type="EMBL" id="KAJ3648313.1"/>
    </source>
</evidence>
<accession>A0AA38I0X9</accession>
<dbReference type="GO" id="GO:0050661">
    <property type="term" value="F:NADP binding"/>
    <property type="evidence" value="ECO:0007669"/>
    <property type="project" value="InterPro"/>
</dbReference>
<dbReference type="AlphaFoldDB" id="A0AA38I0X9"/>
<evidence type="ECO:0000256" key="7">
    <source>
        <dbReference type="ARBA" id="ARBA00023033"/>
    </source>
</evidence>
<keyword evidence="4 8" id="KW-0274">FAD</keyword>
<evidence type="ECO:0000256" key="3">
    <source>
        <dbReference type="ARBA" id="ARBA00022630"/>
    </source>
</evidence>
<dbReference type="InterPro" id="IPR000960">
    <property type="entry name" value="Flavin_mOase"/>
</dbReference>
<proteinExistence type="inferred from homology"/>
<evidence type="ECO:0000256" key="4">
    <source>
        <dbReference type="ARBA" id="ARBA00022827"/>
    </source>
</evidence>
<dbReference type="EC" id="1.-.-.-" evidence="8"/>
<sequence>MRVAVIGGGAAGLTSARHVSAQGIPCDVYEMASELGGTWVYTDFVGKDKYGYPVHTAMYQGLRTNLPKEIMGFPDFPIPEQTESFLSQENILGFLNLYADHFNLRELVKFNEMVIEVRPLGEKWQIKSINKPMKQESVNVYDVVMVCSGHYNTPVVPNIPGQDKFKGTAVHCHQYRSVEPYKNQTVLVIGAGPSGLDIALQVASVAKSVVISHHVVKREIKGDYPKNVTKKPEVHRIKGEKEVEFVDGSCCSFDSIVYCTGYKYSFPFLHESCGVIVEDKLVQPLYKHMVHIERPSLCFIGIPFYVCAFQMFDLQARFYCQYLNGSMILPSKDMMRKDTEEDMKKRRAKGYMKQQMHLLGHYQQEYFEDLAAVANITSIAPVISKIWSACDERFYGDLVNFRNDKYRIVNNDTFVKI</sequence>
<dbReference type="FunFam" id="3.50.50.60:FF:000138">
    <property type="entry name" value="Flavin-containing monooxygenase"/>
    <property type="match status" value="1"/>
</dbReference>
<dbReference type="Proteomes" id="UP001168821">
    <property type="component" value="Unassembled WGS sequence"/>
</dbReference>
<keyword evidence="3 8" id="KW-0285">Flavoprotein</keyword>
<gene>
    <name evidence="9" type="ORF">Zmor_020125</name>
</gene>